<dbReference type="EMBL" id="PGXC01000003">
    <property type="protein sequence ID" value="PKK91146.1"/>
    <property type="molecule type" value="Genomic_DNA"/>
</dbReference>
<comment type="caution">
    <text evidence="1">The sequence shown here is derived from an EMBL/GenBank/DDBJ whole genome shotgun (WGS) entry which is preliminary data.</text>
</comment>
<proteinExistence type="predicted"/>
<dbReference type="PANTHER" id="PTHR31209:SF0">
    <property type="entry name" value="METALLOENZYME DOMAIN-CONTAINING PROTEIN"/>
    <property type="match status" value="1"/>
</dbReference>
<dbReference type="Pfam" id="PF10143">
    <property type="entry name" value="PhosphMutase"/>
    <property type="match status" value="1"/>
</dbReference>
<protein>
    <recommendedName>
        <fullName evidence="3">Metalloenzyme domain-containing protein</fullName>
    </recommendedName>
</protein>
<dbReference type="GO" id="GO:0004619">
    <property type="term" value="F:phosphoglycerate mutase activity"/>
    <property type="evidence" value="ECO:0007669"/>
    <property type="project" value="InterPro"/>
</dbReference>
<dbReference type="Gene3D" id="3.40.720.10">
    <property type="entry name" value="Alkaline Phosphatase, subunit A"/>
    <property type="match status" value="2"/>
</dbReference>
<organism evidence="1 2">
    <name type="scientific">Candidatus Wallbacteria bacterium HGW-Wallbacteria-1</name>
    <dbReference type="NCBI Taxonomy" id="2013854"/>
    <lineage>
        <taxon>Bacteria</taxon>
        <taxon>Candidatus Walliibacteriota</taxon>
    </lineage>
</organism>
<sequence>MKIIMVLLSGAYDRPSPLREDRTPLDVAHTPALDHLAATGSAGMFDPIGPGVPVDPYMALYLLLGGKGRDYPGKGYYLALEQGIDTTVYDTFVECLFARVRSVCRNLHVEKVTPLLGDDIYSKMALSLDDIEAGGFHFRFKYLGRGRGVAYTRGGSRFVSFSLPPSDGAPVNRVYSTLSERYGSIDPRAREKSENFANALNLFMARSHEILDGMNLTNLRRAAGITYANFLLTASSGSKERGSALHPVLKPVFISQDPIAAHIFSDFGFKCAGEWGSEGEGVLAGIEGFIKDGGESKMAVIYSSRSREISEVGQFDAKKSCLEKLDKLVGEVSRIAGRNAVMVISSDSYSLVSREGRYCGDAIPFVLHGPGVPGNGQGHFREADLMRGGQGRITASSFMDILLSYTNQIGCYFLGDVENMLYSPGSDQYIYRPSDFPKTI</sequence>
<accession>A0A2N1PS34</accession>
<evidence type="ECO:0000313" key="1">
    <source>
        <dbReference type="EMBL" id="PKK91146.1"/>
    </source>
</evidence>
<dbReference type="PANTHER" id="PTHR31209">
    <property type="entry name" value="COFACTOR-INDEPENDENT PHOSPHOGLYCERATE MUTASE"/>
    <property type="match status" value="1"/>
</dbReference>
<name>A0A2N1PS34_9BACT</name>
<dbReference type="InterPro" id="IPR017850">
    <property type="entry name" value="Alkaline_phosphatase_core_sf"/>
</dbReference>
<reference evidence="1 2" key="1">
    <citation type="journal article" date="2017" name="ISME J.">
        <title>Potential for microbial H2 and metal transformations associated with novel bacteria and archaea in deep terrestrial subsurface sediments.</title>
        <authorList>
            <person name="Hernsdorf A.W."/>
            <person name="Amano Y."/>
            <person name="Miyakawa K."/>
            <person name="Ise K."/>
            <person name="Suzuki Y."/>
            <person name="Anantharaman K."/>
            <person name="Probst A."/>
            <person name="Burstein D."/>
            <person name="Thomas B.C."/>
            <person name="Banfield J.F."/>
        </authorList>
    </citation>
    <scope>NUCLEOTIDE SEQUENCE [LARGE SCALE GENOMIC DNA]</scope>
    <source>
        <strain evidence="1">HGW-Wallbacteria-1</strain>
    </source>
</reference>
<dbReference type="Proteomes" id="UP000233256">
    <property type="component" value="Unassembled WGS sequence"/>
</dbReference>
<dbReference type="InterPro" id="IPR004456">
    <property type="entry name" value="Pglycerate_mutase_ApgM"/>
</dbReference>
<evidence type="ECO:0000313" key="2">
    <source>
        <dbReference type="Proteomes" id="UP000233256"/>
    </source>
</evidence>
<gene>
    <name evidence="1" type="ORF">CVV64_05090</name>
</gene>
<evidence type="ECO:0008006" key="3">
    <source>
        <dbReference type="Google" id="ProtNLM"/>
    </source>
</evidence>
<dbReference type="AlphaFoldDB" id="A0A2N1PS34"/>